<keyword evidence="1" id="KW-0479">Metal-binding</keyword>
<feature type="transmembrane region" description="Helical" evidence="2">
    <location>
        <begin position="211"/>
        <end position="231"/>
    </location>
</feature>
<dbReference type="Gene3D" id="3.30.40.10">
    <property type="entry name" value="Zinc/RING finger domain, C3HC4 (zinc finger)"/>
    <property type="match status" value="1"/>
</dbReference>
<protein>
    <recommendedName>
        <fullName evidence="3">RING-type domain-containing protein</fullName>
    </recommendedName>
</protein>
<feature type="domain" description="RING-type" evidence="3">
    <location>
        <begin position="32"/>
        <end position="85"/>
    </location>
</feature>
<feature type="transmembrane region" description="Helical" evidence="2">
    <location>
        <begin position="146"/>
        <end position="171"/>
    </location>
</feature>
<evidence type="ECO:0000313" key="4">
    <source>
        <dbReference type="EMBL" id="KAF9732695.1"/>
    </source>
</evidence>
<dbReference type="EMBL" id="WJXW01000010">
    <property type="protein sequence ID" value="KAF9732695.1"/>
    <property type="molecule type" value="Genomic_DNA"/>
</dbReference>
<keyword evidence="1" id="KW-0863">Zinc-finger</keyword>
<keyword evidence="1" id="KW-0862">Zinc</keyword>
<dbReference type="GO" id="GO:0008270">
    <property type="term" value="F:zinc ion binding"/>
    <property type="evidence" value="ECO:0007669"/>
    <property type="project" value="UniProtKB-KW"/>
</dbReference>
<gene>
    <name evidence="4" type="ORF">PMIN01_09553</name>
</gene>
<accession>A0A9P6GE71</accession>
<dbReference type="Proteomes" id="UP000756921">
    <property type="component" value="Unassembled WGS sequence"/>
</dbReference>
<dbReference type="InterPro" id="IPR001841">
    <property type="entry name" value="Znf_RING"/>
</dbReference>
<dbReference type="InterPro" id="IPR013083">
    <property type="entry name" value="Znf_RING/FYVE/PHD"/>
</dbReference>
<name>A0A9P6GE71_9PLEO</name>
<evidence type="ECO:0000256" key="2">
    <source>
        <dbReference type="SAM" id="Phobius"/>
    </source>
</evidence>
<evidence type="ECO:0000313" key="5">
    <source>
        <dbReference type="Proteomes" id="UP000756921"/>
    </source>
</evidence>
<reference evidence="4" key="1">
    <citation type="journal article" date="2020" name="Mol. Plant Microbe Interact.">
        <title>Genome Sequence of the Biocontrol Agent Coniothyrium minitans strain Conio (IMI 134523).</title>
        <authorList>
            <person name="Patel D."/>
            <person name="Shittu T.A."/>
            <person name="Baroncelli R."/>
            <person name="Muthumeenakshi S."/>
            <person name="Osborne T.H."/>
            <person name="Janganan T.K."/>
            <person name="Sreenivasaprasad S."/>
        </authorList>
    </citation>
    <scope>NUCLEOTIDE SEQUENCE</scope>
    <source>
        <strain evidence="4">Conio</strain>
    </source>
</reference>
<comment type="caution">
    <text evidence="4">The sequence shown here is derived from an EMBL/GenBank/DDBJ whole genome shotgun (WGS) entry which is preliminary data.</text>
</comment>
<evidence type="ECO:0000256" key="1">
    <source>
        <dbReference type="PROSITE-ProRule" id="PRU00175"/>
    </source>
</evidence>
<dbReference type="SUPFAM" id="SSF57850">
    <property type="entry name" value="RING/U-box"/>
    <property type="match status" value="1"/>
</dbReference>
<sequence length="262" mass="29317">MEDLVALHNLSGRLHTYDTTVVEDHSLQGEQCLLCWRDFNSKDDDDDTGETPCKPVRLEPCGHVIGDQCLQRLIEHGVRDCQMCKRPIRVLNNEELPSWLVVMAEHPLYKHINTACIREISHTRFAQSLNQHHQYLLDGTIGVKQALWLGLINMSGLLMLASPTFALVIFFRYFLSALPFVICWQSHLANLAPPGGPNACPELWPQQSVNLLVHLFASCLAFGFVGISEWAPMARDISSPGWGTGSPSSTPSSARSWFYVCS</sequence>
<keyword evidence="2" id="KW-0812">Transmembrane</keyword>
<dbReference type="OrthoDB" id="5600418at2759"/>
<keyword evidence="5" id="KW-1185">Reference proteome</keyword>
<keyword evidence="2" id="KW-1133">Transmembrane helix</keyword>
<keyword evidence="2" id="KW-0472">Membrane</keyword>
<dbReference type="AlphaFoldDB" id="A0A9P6GE71"/>
<organism evidence="4 5">
    <name type="scientific">Paraphaeosphaeria minitans</name>
    <dbReference type="NCBI Taxonomy" id="565426"/>
    <lineage>
        <taxon>Eukaryota</taxon>
        <taxon>Fungi</taxon>
        <taxon>Dikarya</taxon>
        <taxon>Ascomycota</taxon>
        <taxon>Pezizomycotina</taxon>
        <taxon>Dothideomycetes</taxon>
        <taxon>Pleosporomycetidae</taxon>
        <taxon>Pleosporales</taxon>
        <taxon>Massarineae</taxon>
        <taxon>Didymosphaeriaceae</taxon>
        <taxon>Paraphaeosphaeria</taxon>
    </lineage>
</organism>
<dbReference type="PROSITE" id="PS50089">
    <property type="entry name" value="ZF_RING_2"/>
    <property type="match status" value="1"/>
</dbReference>
<evidence type="ECO:0000259" key="3">
    <source>
        <dbReference type="PROSITE" id="PS50089"/>
    </source>
</evidence>
<proteinExistence type="predicted"/>